<proteinExistence type="predicted"/>
<accession>A0A6H2C7D7</accession>
<organism evidence="1 2">
    <name type="scientific">Dolichospermum flos-aquae CCAP 1403/13F</name>
    <dbReference type="NCBI Taxonomy" id="315271"/>
    <lineage>
        <taxon>Bacteria</taxon>
        <taxon>Bacillati</taxon>
        <taxon>Cyanobacteriota</taxon>
        <taxon>Cyanophyceae</taxon>
        <taxon>Nostocales</taxon>
        <taxon>Aphanizomenonaceae</taxon>
        <taxon>Dolichospermum</taxon>
    </lineage>
</organism>
<dbReference type="AlphaFoldDB" id="A0A6H2C7D7"/>
<sequence>MKSLPIPIFDFQFQQHINSKLLESLDLKLKSKQLLEIAKIGVEKAIETDKATATDWINQQLAILGIDIKSIIS</sequence>
<evidence type="ECO:0000313" key="2">
    <source>
        <dbReference type="Proteomes" id="UP000502433"/>
    </source>
</evidence>
<dbReference type="EMBL" id="CP051206">
    <property type="protein sequence ID" value="QJB47116.1"/>
    <property type="molecule type" value="Genomic_DNA"/>
</dbReference>
<evidence type="ECO:0000313" key="1">
    <source>
        <dbReference type="EMBL" id="QJB47116.1"/>
    </source>
</evidence>
<gene>
    <name evidence="1" type="ORF">HGD76_17630</name>
</gene>
<dbReference type="Proteomes" id="UP000502433">
    <property type="component" value="Chromosome"/>
</dbReference>
<name>A0A6H2C7D7_DOLFA</name>
<protein>
    <submittedName>
        <fullName evidence="1">Uncharacterized protein</fullName>
    </submittedName>
</protein>
<reference evidence="1 2" key="2">
    <citation type="submission" date="2020-04" db="EMBL/GenBank/DDBJ databases">
        <authorList>
            <person name="Fomenkov A."/>
            <person name="Anton B.P."/>
            <person name="Roberts R.J."/>
        </authorList>
    </citation>
    <scope>NUCLEOTIDE SEQUENCE [LARGE SCALE GENOMIC DNA]</scope>
    <source>
        <strain evidence="1 2">CCAP 1403/13f</strain>
    </source>
</reference>
<dbReference type="KEGG" id="dfs:HGD76_17630"/>
<reference evidence="1 2" key="1">
    <citation type="submission" date="2020-04" db="EMBL/GenBank/DDBJ databases">
        <title>Genome-Wide Identification of 5-Methylcytosine Sites in Bacterial Genomes By High-Throughput Sequencing of MspJI Restriction Fragments.</title>
        <authorList>
            <person name="Wu V."/>
        </authorList>
    </citation>
    <scope>NUCLEOTIDE SEQUENCE [LARGE SCALE GENOMIC DNA]</scope>
    <source>
        <strain evidence="1 2">CCAP 1403/13f</strain>
    </source>
</reference>